<feature type="compositionally biased region" description="Basic and acidic residues" evidence="1">
    <location>
        <begin position="52"/>
        <end position="78"/>
    </location>
</feature>
<feature type="region of interest" description="Disordered" evidence="1">
    <location>
        <begin position="43"/>
        <end position="84"/>
    </location>
</feature>
<dbReference type="Proteomes" id="UP000054636">
    <property type="component" value="Unassembled WGS sequence"/>
</dbReference>
<accession>A0A0W8D5X5</accession>
<name>A0A0W8D5X5_PHYNI</name>
<protein>
    <submittedName>
        <fullName evidence="2">Uncharacterized protein</fullName>
    </submittedName>
</protein>
<dbReference type="EMBL" id="LNFP01000537">
    <property type="protein sequence ID" value="KUF91791.1"/>
    <property type="molecule type" value="Genomic_DNA"/>
</dbReference>
<proteinExistence type="predicted"/>
<organism evidence="2 5">
    <name type="scientific">Phytophthora nicotianae</name>
    <name type="common">Potato buckeye rot agent</name>
    <name type="synonym">Phytophthora parasitica</name>
    <dbReference type="NCBI Taxonomy" id="4792"/>
    <lineage>
        <taxon>Eukaryota</taxon>
        <taxon>Sar</taxon>
        <taxon>Stramenopiles</taxon>
        <taxon>Oomycota</taxon>
        <taxon>Peronosporomycetes</taxon>
        <taxon>Peronosporales</taxon>
        <taxon>Peronosporaceae</taxon>
        <taxon>Phytophthora</taxon>
    </lineage>
</organism>
<evidence type="ECO:0000256" key="1">
    <source>
        <dbReference type="SAM" id="MobiDB-lite"/>
    </source>
</evidence>
<evidence type="ECO:0000313" key="4">
    <source>
        <dbReference type="Proteomes" id="UP000052943"/>
    </source>
</evidence>
<dbReference type="Proteomes" id="UP000052943">
    <property type="component" value="Unassembled WGS sequence"/>
</dbReference>
<gene>
    <name evidence="3" type="ORF">AM587_10011293</name>
    <name evidence="2" type="ORF">AM588_10007217</name>
</gene>
<comment type="caution">
    <text evidence="2">The sequence shown here is derived from an EMBL/GenBank/DDBJ whole genome shotgun (WGS) entry which is preliminary data.</text>
</comment>
<evidence type="ECO:0000313" key="3">
    <source>
        <dbReference type="EMBL" id="KUF97564.1"/>
    </source>
</evidence>
<dbReference type="AlphaFoldDB" id="A0A0W8D5X5"/>
<sequence>MSVQGFTPVTTSLSFESAVTSKDNKRGPSLFDCIVDVLTMTTTKPADYGNQGDKDKHKLQPKKSEDEKPDERDGEYKVDVQNPQQDIEAIDDTKTAAKEAESARNNWLELRARVERVDPRVFAFEKDPKYLQQCEEAKQRRALAAATSVSPGWH</sequence>
<evidence type="ECO:0000313" key="2">
    <source>
        <dbReference type="EMBL" id="KUF91791.1"/>
    </source>
</evidence>
<feature type="compositionally biased region" description="Polar residues" evidence="1">
    <location>
        <begin position="1"/>
        <end position="21"/>
    </location>
</feature>
<reference evidence="4 5" key="1">
    <citation type="submission" date="2015-11" db="EMBL/GenBank/DDBJ databases">
        <title>Genomes and virulence difference between two physiological races of Phytophthora nicotianae.</title>
        <authorList>
            <person name="Liu H."/>
            <person name="Ma X."/>
            <person name="Yu H."/>
            <person name="Fang D."/>
            <person name="Li Y."/>
            <person name="Wang X."/>
            <person name="Wang W."/>
            <person name="Dong Y."/>
            <person name="Xiao B."/>
        </authorList>
    </citation>
    <scope>NUCLEOTIDE SEQUENCE [LARGE SCALE GENOMIC DNA]</scope>
    <source>
        <strain evidence="3">Race 0</strain>
        <strain evidence="4">race 0</strain>
        <strain evidence="2">Race 1</strain>
        <strain evidence="5">race 1</strain>
    </source>
</reference>
<feature type="region of interest" description="Disordered" evidence="1">
    <location>
        <begin position="1"/>
        <end position="29"/>
    </location>
</feature>
<evidence type="ECO:0000313" key="5">
    <source>
        <dbReference type="Proteomes" id="UP000054636"/>
    </source>
</evidence>
<dbReference type="EMBL" id="LNFO01000927">
    <property type="protein sequence ID" value="KUF97564.1"/>
    <property type="molecule type" value="Genomic_DNA"/>
</dbReference>
<dbReference type="OrthoDB" id="95816at2759"/>